<dbReference type="OrthoDB" id="6513616at2759"/>
<dbReference type="InterPro" id="IPR009764">
    <property type="entry name" value="OCIA_dom"/>
</dbReference>
<feature type="domain" description="OCIA" evidence="2">
    <location>
        <begin position="27"/>
        <end position="112"/>
    </location>
</feature>
<dbReference type="Pfam" id="PF07051">
    <property type="entry name" value="OCIA"/>
    <property type="match status" value="1"/>
</dbReference>
<dbReference type="GO" id="GO:0005768">
    <property type="term" value="C:endosome"/>
    <property type="evidence" value="ECO:0007669"/>
    <property type="project" value="TreeGrafter"/>
</dbReference>
<name>A0A9P0GSE7_PHACE</name>
<evidence type="ECO:0000313" key="4">
    <source>
        <dbReference type="Proteomes" id="UP001153737"/>
    </source>
</evidence>
<keyword evidence="4" id="KW-1185">Reference proteome</keyword>
<reference evidence="3" key="1">
    <citation type="submission" date="2022-01" db="EMBL/GenBank/DDBJ databases">
        <authorList>
            <person name="King R."/>
        </authorList>
    </citation>
    <scope>NUCLEOTIDE SEQUENCE</scope>
</reference>
<feature type="region of interest" description="Disordered" evidence="1">
    <location>
        <begin position="148"/>
        <end position="259"/>
    </location>
</feature>
<dbReference type="PANTHER" id="PTHR13336:SF3">
    <property type="entry name" value="OCIA DOMAIN-CONTAINING PROTEIN 1"/>
    <property type="match status" value="1"/>
</dbReference>
<evidence type="ECO:0000259" key="2">
    <source>
        <dbReference type="Pfam" id="PF07051"/>
    </source>
</evidence>
<evidence type="ECO:0000256" key="1">
    <source>
        <dbReference type="SAM" id="MobiDB-lite"/>
    </source>
</evidence>
<proteinExistence type="predicted"/>
<feature type="region of interest" description="Disordered" evidence="1">
    <location>
        <begin position="1"/>
        <end position="22"/>
    </location>
</feature>
<dbReference type="Proteomes" id="UP001153737">
    <property type="component" value="Chromosome 15"/>
</dbReference>
<dbReference type="AlphaFoldDB" id="A0A9P0GSE7"/>
<dbReference type="PANTHER" id="PTHR13336">
    <property type="entry name" value="OVARIAN CARCINOMA IMMUNOREACTIVE ANTIGEN"/>
    <property type="match status" value="1"/>
</dbReference>
<gene>
    <name evidence="3" type="ORF">PHAECO_LOCUS4578</name>
</gene>
<reference evidence="3" key="2">
    <citation type="submission" date="2022-10" db="EMBL/GenBank/DDBJ databases">
        <authorList>
            <consortium name="ENA_rothamsted_submissions"/>
            <consortium name="culmorum"/>
            <person name="King R."/>
        </authorList>
    </citation>
    <scope>NUCLEOTIDE SEQUENCE</scope>
</reference>
<dbReference type="EMBL" id="OU896721">
    <property type="protein sequence ID" value="CAH1154141.1"/>
    <property type="molecule type" value="Genomic_DNA"/>
</dbReference>
<feature type="compositionally biased region" description="Basic and acidic residues" evidence="1">
    <location>
        <begin position="191"/>
        <end position="212"/>
    </location>
</feature>
<dbReference type="InterPro" id="IPR040187">
    <property type="entry name" value="OCAD1/2"/>
</dbReference>
<feature type="compositionally biased region" description="Basic and acidic residues" evidence="1">
    <location>
        <begin position="163"/>
        <end position="178"/>
    </location>
</feature>
<protein>
    <recommendedName>
        <fullName evidence="2">OCIA domain-containing protein</fullName>
    </recommendedName>
</protein>
<evidence type="ECO:0000313" key="3">
    <source>
        <dbReference type="EMBL" id="CAH1154141.1"/>
    </source>
</evidence>
<accession>A0A9P0GSE7</accession>
<organism evidence="3 4">
    <name type="scientific">Phaedon cochleariae</name>
    <name type="common">Mustard beetle</name>
    <dbReference type="NCBI Taxonomy" id="80249"/>
    <lineage>
        <taxon>Eukaryota</taxon>
        <taxon>Metazoa</taxon>
        <taxon>Ecdysozoa</taxon>
        <taxon>Arthropoda</taxon>
        <taxon>Hexapoda</taxon>
        <taxon>Insecta</taxon>
        <taxon>Pterygota</taxon>
        <taxon>Neoptera</taxon>
        <taxon>Endopterygota</taxon>
        <taxon>Coleoptera</taxon>
        <taxon>Polyphaga</taxon>
        <taxon>Cucujiformia</taxon>
        <taxon>Chrysomeloidea</taxon>
        <taxon>Chrysomelidae</taxon>
        <taxon>Chrysomelinae</taxon>
        <taxon>Chrysomelini</taxon>
        <taxon>Phaedon</taxon>
    </lineage>
</organism>
<feature type="compositionally biased region" description="Polar residues" evidence="1">
    <location>
        <begin position="148"/>
        <end position="161"/>
    </location>
</feature>
<sequence length="259" mass="29065">MMNPENEPNGPEDPRRPLPGANIARNKYTFTPEELRVLKECNKDSFYQRCIPISAALAASTYYGVQTGFLKGHQRFGATPKVIFAVFIGYFLGKFSYQSKCAERLMQLPNSQIGEMLRQKRKGHLHESLDSGFGPGMSLAPFSGVNSTDTYSDLNPNSSLDLDTDRPENKGLDDHNRPSMDNQIYEDEMPPEQKHNTSYDELRKKNREEYQQKRIGNYREPFTPGYSGAPPGGSFSGSQSGFSDDVPAQPKNKYGDAWG</sequence>